<dbReference type="Proteomes" id="UP000234681">
    <property type="component" value="Chromosome 17"/>
</dbReference>
<feature type="compositionally biased region" description="Basic and acidic residues" evidence="1">
    <location>
        <begin position="1"/>
        <end position="16"/>
    </location>
</feature>
<dbReference type="EMBL" id="CH473977">
    <property type="protein sequence ID" value="EDL98354.1"/>
    <property type="molecule type" value="Genomic_DNA"/>
</dbReference>
<dbReference type="AlphaFoldDB" id="A6J7K4"/>
<reference evidence="4" key="1">
    <citation type="submission" date="2005-09" db="EMBL/GenBank/DDBJ databases">
        <authorList>
            <person name="Mural R.J."/>
            <person name="Li P.W."/>
            <person name="Adams M.D."/>
            <person name="Amanatides P.G."/>
            <person name="Baden-Tillson H."/>
            <person name="Barnstead M."/>
            <person name="Chin S.H."/>
            <person name="Dew I."/>
            <person name="Evans C.A."/>
            <person name="Ferriera S."/>
            <person name="Flanigan M."/>
            <person name="Fosler C."/>
            <person name="Glodek A."/>
            <person name="Gu Z."/>
            <person name="Holt R.A."/>
            <person name="Jennings D."/>
            <person name="Kraft C.L."/>
            <person name="Lu F."/>
            <person name="Nguyen T."/>
            <person name="Nusskern D.R."/>
            <person name="Pfannkoch C.M."/>
            <person name="Sitter C."/>
            <person name="Sutton G.G."/>
            <person name="Venter J.C."/>
            <person name="Wang Z."/>
            <person name="Woodage T."/>
            <person name="Zheng X.H."/>
            <person name="Zhong F."/>
        </authorList>
    </citation>
    <scope>NUCLEOTIDE SEQUENCE [LARGE SCALE GENOMIC DNA]</scope>
    <source>
        <strain>BN</strain>
        <strain evidence="4">Sprague-Dawley</strain>
    </source>
</reference>
<name>A6J7K4_RAT</name>
<evidence type="ECO:0000256" key="1">
    <source>
        <dbReference type="SAM" id="MobiDB-lite"/>
    </source>
</evidence>
<protein>
    <submittedName>
        <fullName evidence="3">RCG43930</fullName>
    </submittedName>
</protein>
<keyword evidence="2" id="KW-1133">Transmembrane helix</keyword>
<keyword evidence="2" id="KW-0812">Transmembrane</keyword>
<gene>
    <name evidence="3" type="ORF">rCG_43930</name>
</gene>
<evidence type="ECO:0000313" key="3">
    <source>
        <dbReference type="EMBL" id="EDL98354.1"/>
    </source>
</evidence>
<evidence type="ECO:0000313" key="4">
    <source>
        <dbReference type="Proteomes" id="UP000234681"/>
    </source>
</evidence>
<organism evidence="3 4">
    <name type="scientific">Rattus norvegicus</name>
    <name type="common">Rat</name>
    <dbReference type="NCBI Taxonomy" id="10116"/>
    <lineage>
        <taxon>Eukaryota</taxon>
        <taxon>Metazoa</taxon>
        <taxon>Chordata</taxon>
        <taxon>Craniata</taxon>
        <taxon>Vertebrata</taxon>
        <taxon>Euteleostomi</taxon>
        <taxon>Mammalia</taxon>
        <taxon>Eutheria</taxon>
        <taxon>Euarchontoglires</taxon>
        <taxon>Glires</taxon>
        <taxon>Rodentia</taxon>
        <taxon>Myomorpha</taxon>
        <taxon>Muroidea</taxon>
        <taxon>Muridae</taxon>
        <taxon>Murinae</taxon>
        <taxon>Rattus</taxon>
    </lineage>
</organism>
<feature type="transmembrane region" description="Helical" evidence="2">
    <location>
        <begin position="40"/>
        <end position="63"/>
    </location>
</feature>
<proteinExistence type="predicted"/>
<sequence length="69" mass="7744">MEVHPPDWKMTEHGGYKEGIGGQREPFTQPRQQVAFSPSLSLSLSVCVCVCVCVCTHSWAVFLHHHVTH</sequence>
<evidence type="ECO:0000256" key="2">
    <source>
        <dbReference type="SAM" id="Phobius"/>
    </source>
</evidence>
<keyword evidence="2" id="KW-0472">Membrane</keyword>
<feature type="region of interest" description="Disordered" evidence="1">
    <location>
        <begin position="1"/>
        <end position="25"/>
    </location>
</feature>
<accession>A6J7K4</accession>